<dbReference type="PANTHER" id="PTHR14969">
    <property type="entry name" value="SPHINGOSINE-1-PHOSPHATE PHOSPHOHYDROLASE"/>
    <property type="match status" value="1"/>
</dbReference>
<keyword evidence="2" id="KW-0732">Signal</keyword>
<dbReference type="RefSeq" id="WP_250913553.1">
    <property type="nucleotide sequence ID" value="NZ_JAMXLX010000003.1"/>
</dbReference>
<feature type="domain" description="Phosphatidic acid phosphatase type 2/haloperoxidase" evidence="3">
    <location>
        <begin position="146"/>
        <end position="258"/>
    </location>
</feature>
<dbReference type="InterPro" id="IPR036938">
    <property type="entry name" value="PAP2/HPO_sf"/>
</dbReference>
<dbReference type="SUPFAM" id="SSF48317">
    <property type="entry name" value="Acid phosphatase/Vanadium-dependent haloperoxidase"/>
    <property type="match status" value="1"/>
</dbReference>
<dbReference type="SMART" id="SM00014">
    <property type="entry name" value="acidPPc"/>
    <property type="match status" value="1"/>
</dbReference>
<dbReference type="EMBL" id="JAMXLX010000003">
    <property type="protein sequence ID" value="MCO5957413.1"/>
    <property type="molecule type" value="Genomic_DNA"/>
</dbReference>
<reference evidence="4" key="1">
    <citation type="submission" date="2022-06" db="EMBL/GenBank/DDBJ databases">
        <authorList>
            <person name="Sun Q."/>
        </authorList>
    </citation>
    <scope>NUCLEOTIDE SEQUENCE</scope>
    <source>
        <strain evidence="4">S101</strain>
    </source>
</reference>
<feature type="transmembrane region" description="Helical" evidence="1">
    <location>
        <begin position="243"/>
        <end position="262"/>
    </location>
</feature>
<keyword evidence="1" id="KW-0472">Membrane</keyword>
<feature type="signal peptide" evidence="2">
    <location>
        <begin position="1"/>
        <end position="20"/>
    </location>
</feature>
<feature type="chain" id="PRO_5042488843" evidence="2">
    <location>
        <begin position="21"/>
        <end position="301"/>
    </location>
</feature>
<proteinExistence type="predicted"/>
<evidence type="ECO:0000256" key="2">
    <source>
        <dbReference type="SAM" id="SignalP"/>
    </source>
</evidence>
<gene>
    <name evidence="4" type="ORF">NBH21_11565</name>
</gene>
<evidence type="ECO:0000313" key="5">
    <source>
        <dbReference type="Proteomes" id="UP001155380"/>
    </source>
</evidence>
<accession>A0AAJ1F7W0</accession>
<organism evidence="4 5">
    <name type="scientific">Ciceribacter sichuanensis</name>
    <dbReference type="NCBI Taxonomy" id="2949647"/>
    <lineage>
        <taxon>Bacteria</taxon>
        <taxon>Pseudomonadati</taxon>
        <taxon>Pseudomonadota</taxon>
        <taxon>Alphaproteobacteria</taxon>
        <taxon>Hyphomicrobiales</taxon>
        <taxon>Rhizobiaceae</taxon>
        <taxon>Ciceribacter</taxon>
    </lineage>
</organism>
<dbReference type="Pfam" id="PF01569">
    <property type="entry name" value="PAP2"/>
    <property type="match status" value="1"/>
</dbReference>
<name>A0AAJ1F7W0_9HYPH</name>
<dbReference type="AlphaFoldDB" id="A0AAJ1F7W0"/>
<protein>
    <submittedName>
        <fullName evidence="4">Phosphatase PAP2 family protein</fullName>
    </submittedName>
</protein>
<evidence type="ECO:0000259" key="3">
    <source>
        <dbReference type="SMART" id="SM00014"/>
    </source>
</evidence>
<keyword evidence="1" id="KW-0812">Transmembrane</keyword>
<dbReference type="Gene3D" id="1.20.144.10">
    <property type="entry name" value="Phosphatidic acid phosphatase type 2/haloperoxidase"/>
    <property type="match status" value="2"/>
</dbReference>
<feature type="transmembrane region" description="Helical" evidence="1">
    <location>
        <begin position="64"/>
        <end position="83"/>
    </location>
</feature>
<dbReference type="PANTHER" id="PTHR14969:SF13">
    <property type="entry name" value="AT30094P"/>
    <property type="match status" value="1"/>
</dbReference>
<dbReference type="InterPro" id="IPR000326">
    <property type="entry name" value="PAP2/HPO"/>
</dbReference>
<feature type="transmembrane region" description="Helical" evidence="1">
    <location>
        <begin position="142"/>
        <end position="164"/>
    </location>
</feature>
<feature type="transmembrane region" description="Helical" evidence="1">
    <location>
        <begin position="103"/>
        <end position="122"/>
    </location>
</feature>
<comment type="caution">
    <text evidence="4">The sequence shown here is derived from an EMBL/GenBank/DDBJ whole genome shotgun (WGS) entry which is preliminary data.</text>
</comment>
<evidence type="ECO:0000256" key="1">
    <source>
        <dbReference type="SAM" id="Phobius"/>
    </source>
</evidence>
<keyword evidence="1" id="KW-1133">Transmembrane helix</keyword>
<dbReference type="Proteomes" id="UP001155380">
    <property type="component" value="Unassembled WGS sequence"/>
</dbReference>
<sequence length="301" mass="33465">MQFAAVATILPRLLPSWVLAHDALIIQPWQNGNKWKARVNGIEKTWAWLKKRRDANRHPPAPHYWQIFAIVAANLVVLSLLIFDTAVGETRPAGPFARALGELITDFGSSGWILIASAILLFEGLSSFRLSRSVKRRFRALYAAQIGAYFFLAVALSGLSANVLKRVIGRARPSQFDEWGAFGLSPFSGSKFESFPSGHSTTVGAIFMVLILLLPRYRLAFILLALWMGFSRVMVSAHYPSDVIAGLSYGAWFSLLLANIFARYRLVFMPDAKGWPVPRLSLIPLQQLPPDPLGKPFRTGN</sequence>
<feature type="transmembrane region" description="Helical" evidence="1">
    <location>
        <begin position="217"/>
        <end position="237"/>
    </location>
</feature>
<evidence type="ECO:0000313" key="4">
    <source>
        <dbReference type="EMBL" id="MCO5957413.1"/>
    </source>
</evidence>